<dbReference type="Proteomes" id="UP000237749">
    <property type="component" value="Unassembled WGS sequence"/>
</dbReference>
<reference evidence="7 8" key="1">
    <citation type="submission" date="2018-02" db="EMBL/GenBank/DDBJ databases">
        <title>Genomic Encyclopedia of Archaeal and Bacterial Type Strains, Phase II (KMG-II): from individual species to whole genera.</title>
        <authorList>
            <person name="Goeker M."/>
        </authorList>
    </citation>
    <scope>NUCLEOTIDE SEQUENCE [LARGE SCALE GENOMIC DNA]</scope>
    <source>
        <strain evidence="7 8">DSM 3808</strain>
    </source>
</reference>
<keyword evidence="3 6" id="KW-0479">Metal-binding</keyword>
<evidence type="ECO:0000313" key="8">
    <source>
        <dbReference type="Proteomes" id="UP000237749"/>
    </source>
</evidence>
<dbReference type="GO" id="GO:0004089">
    <property type="term" value="F:carbonate dehydratase activity"/>
    <property type="evidence" value="ECO:0007669"/>
    <property type="project" value="UniProtKB-EC"/>
</dbReference>
<dbReference type="Pfam" id="PF00484">
    <property type="entry name" value="Pro_CA"/>
    <property type="match status" value="1"/>
</dbReference>
<dbReference type="InterPro" id="IPR036874">
    <property type="entry name" value="Carbonic_anhydrase_sf"/>
</dbReference>
<dbReference type="Gene3D" id="3.40.1050.10">
    <property type="entry name" value="Carbonic anhydrase"/>
    <property type="match status" value="1"/>
</dbReference>
<comment type="cofactor">
    <cofactor evidence="6">
        <name>Zn(2+)</name>
        <dbReference type="ChEBI" id="CHEBI:29105"/>
    </cofactor>
    <text evidence="6">Binds 1 zinc ion per subunit.</text>
</comment>
<evidence type="ECO:0000256" key="6">
    <source>
        <dbReference type="PIRSR" id="PIRSR601765-1"/>
    </source>
</evidence>
<dbReference type="AlphaFoldDB" id="A0A2S6HP66"/>
<evidence type="ECO:0000313" key="7">
    <source>
        <dbReference type="EMBL" id="PPK79341.1"/>
    </source>
</evidence>
<evidence type="ECO:0000256" key="5">
    <source>
        <dbReference type="ARBA" id="ARBA00048348"/>
    </source>
</evidence>
<comment type="catalytic activity">
    <reaction evidence="5">
        <text>hydrogencarbonate + H(+) = CO2 + H2O</text>
        <dbReference type="Rhea" id="RHEA:10748"/>
        <dbReference type="ChEBI" id="CHEBI:15377"/>
        <dbReference type="ChEBI" id="CHEBI:15378"/>
        <dbReference type="ChEBI" id="CHEBI:16526"/>
        <dbReference type="ChEBI" id="CHEBI:17544"/>
        <dbReference type="EC" id="4.2.1.1"/>
    </reaction>
</comment>
<dbReference type="SMART" id="SM00947">
    <property type="entry name" value="Pro_CA"/>
    <property type="match status" value="1"/>
</dbReference>
<keyword evidence="4 6" id="KW-0862">Zinc</keyword>
<protein>
    <recommendedName>
        <fullName evidence="2">carbonic anhydrase</fullName>
        <ecNumber evidence="2">4.2.1.1</ecNumber>
    </recommendedName>
</protein>
<evidence type="ECO:0000256" key="4">
    <source>
        <dbReference type="ARBA" id="ARBA00022833"/>
    </source>
</evidence>
<accession>A0A2S6HP66</accession>
<name>A0A2S6HP66_9FIRM</name>
<feature type="binding site" evidence="6">
    <location>
        <position position="38"/>
    </location>
    <ligand>
        <name>Zn(2+)</name>
        <dbReference type="ChEBI" id="CHEBI:29105"/>
    </ligand>
</feature>
<dbReference type="CDD" id="cd03379">
    <property type="entry name" value="beta_CA_cladeD"/>
    <property type="match status" value="1"/>
</dbReference>
<dbReference type="RefSeq" id="WP_104438217.1">
    <property type="nucleotide sequence ID" value="NZ_PTJA01000010.1"/>
</dbReference>
<dbReference type="PANTHER" id="PTHR43175">
    <property type="entry name" value="CARBONIC ANHYDRASE"/>
    <property type="match status" value="1"/>
</dbReference>
<feature type="binding site" evidence="6">
    <location>
        <position position="94"/>
    </location>
    <ligand>
        <name>Zn(2+)</name>
        <dbReference type="ChEBI" id="CHEBI:29105"/>
    </ligand>
</feature>
<dbReference type="PANTHER" id="PTHR43175:SF3">
    <property type="entry name" value="CARBON DISULFIDE HYDROLASE"/>
    <property type="match status" value="1"/>
</dbReference>
<dbReference type="EMBL" id="PTJA01000010">
    <property type="protein sequence ID" value="PPK79341.1"/>
    <property type="molecule type" value="Genomic_DNA"/>
</dbReference>
<evidence type="ECO:0000256" key="1">
    <source>
        <dbReference type="ARBA" id="ARBA00006217"/>
    </source>
</evidence>
<keyword evidence="8" id="KW-1185">Reference proteome</keyword>
<evidence type="ECO:0000256" key="2">
    <source>
        <dbReference type="ARBA" id="ARBA00012925"/>
    </source>
</evidence>
<gene>
    <name evidence="7" type="ORF">BXY41_11060</name>
</gene>
<organism evidence="7 8">
    <name type="scientific">Lacrimispora xylanisolvens</name>
    <dbReference type="NCBI Taxonomy" id="384636"/>
    <lineage>
        <taxon>Bacteria</taxon>
        <taxon>Bacillati</taxon>
        <taxon>Bacillota</taxon>
        <taxon>Clostridia</taxon>
        <taxon>Lachnospirales</taxon>
        <taxon>Lachnospiraceae</taxon>
        <taxon>Lacrimispora</taxon>
    </lineage>
</organism>
<dbReference type="SUPFAM" id="SSF53056">
    <property type="entry name" value="beta-carbonic anhydrase, cab"/>
    <property type="match status" value="1"/>
</dbReference>
<dbReference type="InterPro" id="IPR001765">
    <property type="entry name" value="Carbonic_anhydrase"/>
</dbReference>
<dbReference type="EC" id="4.2.1.1" evidence="2"/>
<dbReference type="OrthoDB" id="9797527at2"/>
<evidence type="ECO:0000256" key="3">
    <source>
        <dbReference type="ARBA" id="ARBA00022723"/>
    </source>
</evidence>
<feature type="binding site" evidence="6">
    <location>
        <position position="36"/>
    </location>
    <ligand>
        <name>Zn(2+)</name>
        <dbReference type="ChEBI" id="CHEBI:29105"/>
    </ligand>
</feature>
<proteinExistence type="inferred from homology"/>
<feature type="binding site" evidence="6">
    <location>
        <position position="97"/>
    </location>
    <ligand>
        <name>Zn(2+)</name>
        <dbReference type="ChEBI" id="CHEBI:29105"/>
    </ligand>
</feature>
<dbReference type="GO" id="GO:0008270">
    <property type="term" value="F:zinc ion binding"/>
    <property type="evidence" value="ECO:0007669"/>
    <property type="project" value="InterPro"/>
</dbReference>
<comment type="caution">
    <text evidence="7">The sequence shown here is derived from an EMBL/GenBank/DDBJ whole genome shotgun (WGS) entry which is preliminary data.</text>
</comment>
<sequence length="182" mass="20243">MIEEILKYNDIFVNSGFYKRFNTNKYPRKRLAILTCMDTRLVELLPAALGIHNGDVKLIKNAGGMILDPCDSTIRSLLIAILDFGVEEIMVIGHTDCGAASVSSESIITRLVQRGITRETIQNQREMGFDFENLFQGFEDTKTSVKRSVSLLKEHPLMPSGVIIKGFVMDISCGRLDPVSAS</sequence>
<comment type="similarity">
    <text evidence="1">Belongs to the beta-class carbonic anhydrase family.</text>
</comment>